<evidence type="ECO:0000256" key="1">
    <source>
        <dbReference type="ARBA" id="ARBA00007471"/>
    </source>
</evidence>
<dbReference type="GO" id="GO:0005737">
    <property type="term" value="C:cytoplasm"/>
    <property type="evidence" value="ECO:0007669"/>
    <property type="project" value="TreeGrafter"/>
</dbReference>
<dbReference type="GeneTree" id="ENSGT00940000155777"/>
<name>A0A668A2Y3_9TELE</name>
<organism evidence="7 8">
    <name type="scientific">Myripristis murdjan</name>
    <name type="common">pinecone soldierfish</name>
    <dbReference type="NCBI Taxonomy" id="586833"/>
    <lineage>
        <taxon>Eukaryota</taxon>
        <taxon>Metazoa</taxon>
        <taxon>Chordata</taxon>
        <taxon>Craniata</taxon>
        <taxon>Vertebrata</taxon>
        <taxon>Euteleostomi</taxon>
        <taxon>Actinopterygii</taxon>
        <taxon>Neopterygii</taxon>
        <taxon>Teleostei</taxon>
        <taxon>Neoteleostei</taxon>
        <taxon>Acanthomorphata</taxon>
        <taxon>Holocentriformes</taxon>
        <taxon>Holocentridae</taxon>
        <taxon>Myripristis</taxon>
    </lineage>
</organism>
<dbReference type="PROSITE" id="PS00383">
    <property type="entry name" value="TYR_PHOSPHATASE_1"/>
    <property type="match status" value="1"/>
</dbReference>
<sequence length="572" mass="65896">MEHIRVPKVENVRLTDRINPRKSSVGTLYLTATHTIFVESETGVRSETWVLHSLVCSVEKQAPTATGCPLLIHCKNFQVLHFVFPQECDCHDVQVSLQRLSQPECYEELYCFSYKPNIDKEERQQQWDFLDLKAEFSRMGVPNSLWKLSSVNRDYKVSDTYPADLFVPKSATPPLIVGSSKFRSRGRFPTLSYYCKENHAAICRSSQPLSGFSARCLEDEQMLEAILRSNPRSDFMYVVDTRPKLNAIANRAAGKGYENEDNYSNIKFQFIAIENIHVMRNSQQKMLEVCELRSPSMSDFLEGLESSGWLKHIKAVVDAGIFIAKAVAEEGVSVLVHCSDGWDRTAQVFDSKLLFSHPTNTGSVSPIIDQFLECVWQLMEQFPCAFEFNERFLITIHSHIYSCQYGNFIGNNQRERKELGVRERTHSLWMYLWTNRTDYINPLYRPDHSQTQGLLRPSTAPYCFKFWRGLYNRFDKGMHPRQSVQDYLMAIQEETQQLEEHFISNTGSHQKLKSWRRSSSGVLLGERPPWIRAPQHGLVTQVTIWLWPTRLRTTPRASSPAAPASTEHQRAA</sequence>
<dbReference type="InterPro" id="IPR010569">
    <property type="entry name" value="Myotubularin-like_Pase_dom"/>
</dbReference>
<dbReference type="InterPro" id="IPR003595">
    <property type="entry name" value="Tyr_Pase_cat"/>
</dbReference>
<reference evidence="7" key="1">
    <citation type="submission" date="2019-06" db="EMBL/GenBank/DDBJ databases">
        <authorList>
            <consortium name="Wellcome Sanger Institute Data Sharing"/>
        </authorList>
    </citation>
    <scope>NUCLEOTIDE SEQUENCE [LARGE SCALE GENOMIC DNA]</scope>
</reference>
<dbReference type="InterPro" id="IPR048994">
    <property type="entry name" value="PH-GRAM_MTMR6-9"/>
</dbReference>
<dbReference type="PANTHER" id="PTHR10807">
    <property type="entry name" value="MYOTUBULARIN-RELATED"/>
    <property type="match status" value="1"/>
</dbReference>
<gene>
    <name evidence="7" type="primary">MTMR7</name>
    <name evidence="7" type="synonym">mtmr7a</name>
</gene>
<evidence type="ECO:0000313" key="7">
    <source>
        <dbReference type="Ensembl" id="ENSMMDP00005039451.1"/>
    </source>
</evidence>
<protein>
    <submittedName>
        <fullName evidence="7">Myotubularin related protein 7a</fullName>
    </submittedName>
</protein>
<keyword evidence="3" id="KW-0443">Lipid metabolism</keyword>
<reference evidence="7" key="2">
    <citation type="submission" date="2025-08" db="UniProtKB">
        <authorList>
            <consortium name="Ensembl"/>
        </authorList>
    </citation>
    <scope>IDENTIFICATION</scope>
</reference>
<dbReference type="Proteomes" id="UP000472263">
    <property type="component" value="Chromosome 10"/>
</dbReference>
<comment type="similarity">
    <text evidence="1">Belongs to the protein-tyrosine phosphatase family. Non-receptor class myotubularin subfamily.</text>
</comment>
<feature type="binding site" evidence="5">
    <location>
        <begin position="275"/>
        <end position="276"/>
    </location>
    <ligand>
        <name>substrate</name>
    </ligand>
</feature>
<dbReference type="FunFam" id="2.30.29.30:FF:000135">
    <property type="entry name" value="Myotubularin related protein 6"/>
    <property type="match status" value="1"/>
</dbReference>
<evidence type="ECO:0000256" key="2">
    <source>
        <dbReference type="ARBA" id="ARBA00022801"/>
    </source>
</evidence>
<evidence type="ECO:0000256" key="3">
    <source>
        <dbReference type="ARBA" id="ARBA00023098"/>
    </source>
</evidence>
<evidence type="ECO:0000313" key="8">
    <source>
        <dbReference type="Proteomes" id="UP000472263"/>
    </source>
</evidence>
<proteinExistence type="inferred from homology"/>
<dbReference type="Gene3D" id="2.30.29.30">
    <property type="entry name" value="Pleckstrin-homology domain (PH domain)/Phosphotyrosine-binding domain (PTB)"/>
    <property type="match status" value="1"/>
</dbReference>
<dbReference type="GO" id="GO:0106018">
    <property type="term" value="F:phosphatidylinositol-3,5-bisphosphate phosphatase activity"/>
    <property type="evidence" value="ECO:0007669"/>
    <property type="project" value="TreeGrafter"/>
</dbReference>
<keyword evidence="2" id="KW-0378">Hydrolase</keyword>
<dbReference type="InterPro" id="IPR030564">
    <property type="entry name" value="Myotubularin"/>
</dbReference>
<evidence type="ECO:0000259" key="6">
    <source>
        <dbReference type="PROSITE" id="PS51339"/>
    </source>
</evidence>
<evidence type="ECO:0000256" key="4">
    <source>
        <dbReference type="PIRSR" id="PIRSR630564-1"/>
    </source>
</evidence>
<feature type="active site" description="Phosphocysteine intermediate" evidence="4">
    <location>
        <position position="338"/>
    </location>
</feature>
<dbReference type="SMART" id="SM00404">
    <property type="entry name" value="PTPc_motif"/>
    <property type="match status" value="1"/>
</dbReference>
<dbReference type="Pfam" id="PF21098">
    <property type="entry name" value="PH-GRAM_MTMR6-like"/>
    <property type="match status" value="1"/>
</dbReference>
<dbReference type="Pfam" id="PF06602">
    <property type="entry name" value="Myotub-related"/>
    <property type="match status" value="2"/>
</dbReference>
<dbReference type="SUPFAM" id="SSF52799">
    <property type="entry name" value="(Phosphotyrosine protein) phosphatases II"/>
    <property type="match status" value="1"/>
</dbReference>
<dbReference type="InterPro" id="IPR029021">
    <property type="entry name" value="Prot-tyrosine_phosphatase-like"/>
</dbReference>
<dbReference type="GO" id="GO:0004438">
    <property type="term" value="F:phosphatidylinositol-3-phosphate phosphatase activity"/>
    <property type="evidence" value="ECO:0007669"/>
    <property type="project" value="TreeGrafter"/>
</dbReference>
<feature type="binding site" evidence="5">
    <location>
        <begin position="338"/>
        <end position="344"/>
    </location>
    <ligand>
        <name>substrate</name>
    </ligand>
</feature>
<dbReference type="Ensembl" id="ENSMMDT00005040264.1">
    <property type="protein sequence ID" value="ENSMMDP00005039451.1"/>
    <property type="gene ID" value="ENSMMDG00005018188.1"/>
</dbReference>
<keyword evidence="8" id="KW-1185">Reference proteome</keyword>
<dbReference type="PROSITE" id="PS51339">
    <property type="entry name" value="PPASE_MYOTUBULARIN"/>
    <property type="match status" value="1"/>
</dbReference>
<reference evidence="7" key="3">
    <citation type="submission" date="2025-09" db="UniProtKB">
        <authorList>
            <consortium name="Ensembl"/>
        </authorList>
    </citation>
    <scope>IDENTIFICATION</scope>
</reference>
<accession>A0A668A2Y3</accession>
<feature type="domain" description="Myotubularin phosphatase" evidence="6">
    <location>
        <begin position="126"/>
        <end position="471"/>
    </location>
</feature>
<dbReference type="AlphaFoldDB" id="A0A668A2Y3"/>
<evidence type="ECO:0000256" key="5">
    <source>
        <dbReference type="PIRSR" id="PIRSR630564-2"/>
    </source>
</evidence>
<dbReference type="PANTHER" id="PTHR10807:SF35">
    <property type="entry name" value="MYOTUBULARIN-RELATED PROTEIN 7"/>
    <property type="match status" value="1"/>
</dbReference>
<dbReference type="InterPro" id="IPR016130">
    <property type="entry name" value="Tyr_Pase_AS"/>
</dbReference>
<dbReference type="GO" id="GO:0046856">
    <property type="term" value="P:phosphatidylinositol dephosphorylation"/>
    <property type="evidence" value="ECO:0007669"/>
    <property type="project" value="TreeGrafter"/>
</dbReference>
<dbReference type="InterPro" id="IPR011993">
    <property type="entry name" value="PH-like_dom_sf"/>
</dbReference>
<dbReference type="SUPFAM" id="SSF50729">
    <property type="entry name" value="PH domain-like"/>
    <property type="match status" value="1"/>
</dbReference>